<gene>
    <name evidence="1" type="ORF">CPT_Saba_068</name>
</gene>
<protein>
    <submittedName>
        <fullName evidence="1">Terminase small subunit</fullName>
    </submittedName>
</protein>
<accession>A0A5B9NDF4</accession>
<keyword evidence="2" id="KW-1185">Reference proteome</keyword>
<dbReference type="InterPro" id="IPR009901">
    <property type="entry name" value="Phage_VT1-Sakai_H0025"/>
</dbReference>
<dbReference type="Proteomes" id="UP000322840">
    <property type="component" value="Segment"/>
</dbReference>
<dbReference type="Pfam" id="PF07278">
    <property type="entry name" value="DUF1441"/>
    <property type="match status" value="1"/>
</dbReference>
<evidence type="ECO:0000313" key="1">
    <source>
        <dbReference type="EMBL" id="QEG09441.1"/>
    </source>
</evidence>
<reference evidence="2" key="1">
    <citation type="submission" date="2019-06" db="EMBL/GenBank/DDBJ databases">
        <title>The Complete Genome of Proteus mirabilis Siphophage Saba.</title>
        <authorList>
            <person name="Nyugen J."/>
            <person name="Harb L."/>
            <person name="Moreland R."/>
            <person name="Liu M."/>
            <person name="Ramsey J."/>
        </authorList>
    </citation>
    <scope>NUCLEOTIDE SEQUENCE [LARGE SCALE GENOMIC DNA]</scope>
</reference>
<proteinExistence type="predicted"/>
<organism evidence="1 2">
    <name type="scientific">Proteus phage Saba</name>
    <dbReference type="NCBI Taxonomy" id="2596672"/>
    <lineage>
        <taxon>Viruses</taxon>
        <taxon>Duplodnaviria</taxon>
        <taxon>Heunggongvirae</taxon>
        <taxon>Uroviricota</taxon>
        <taxon>Caudoviricetes</taxon>
        <taxon>Casjensviridae</taxon>
        <taxon>Cenphatecvirus</taxon>
        <taxon>Cenphatecvirus saba</taxon>
    </lineage>
</organism>
<evidence type="ECO:0000313" key="2">
    <source>
        <dbReference type="Proteomes" id="UP000322840"/>
    </source>
</evidence>
<dbReference type="EMBL" id="MN062188">
    <property type="protein sequence ID" value="QEG09441.1"/>
    <property type="molecule type" value="Genomic_DNA"/>
</dbReference>
<sequence length="191" mass="22056">MAKAPNKRRINQLDAETEAMIFDGVNITQIAKIFEMERRDVTPKIRDVAPCGERSGYPIYKLKEVAPYLVKPLYDVETYLRRMHPNELPKMLTKEFWNGLKARQDFELRDGELWPTEQVESVISEAFKQLRMSLLLVPDALERESTLTDHQRGRITDMIDGALNDLAQVIVDNFKDRADNVIRESAVVKHG</sequence>
<name>A0A5B9NDF4_9CAUD</name>